<feature type="compositionally biased region" description="Low complexity" evidence="2">
    <location>
        <begin position="24"/>
        <end position="45"/>
    </location>
</feature>
<proteinExistence type="predicted"/>
<feature type="compositionally biased region" description="Gly residues" evidence="2">
    <location>
        <begin position="7"/>
        <end position="21"/>
    </location>
</feature>
<dbReference type="OrthoDB" id="3646807at2"/>
<evidence type="ECO:0000313" key="5">
    <source>
        <dbReference type="Proteomes" id="UP000320580"/>
    </source>
</evidence>
<dbReference type="KEGG" id="sqz:FQU76_22025"/>
<keyword evidence="1 4" id="KW-0808">Transferase</keyword>
<feature type="region of interest" description="Disordered" evidence="2">
    <location>
        <begin position="160"/>
        <end position="187"/>
    </location>
</feature>
<dbReference type="InterPro" id="IPR001296">
    <property type="entry name" value="Glyco_trans_1"/>
</dbReference>
<protein>
    <submittedName>
        <fullName evidence="4">Glycosyltransferase</fullName>
    </submittedName>
</protein>
<name>A0A5B8JH93_9ACTN</name>
<dbReference type="SUPFAM" id="SSF53756">
    <property type="entry name" value="UDP-Glycosyltransferase/glycogen phosphorylase"/>
    <property type="match status" value="1"/>
</dbReference>
<dbReference type="Pfam" id="PF00534">
    <property type="entry name" value="Glycos_transf_1"/>
    <property type="match status" value="1"/>
</dbReference>
<dbReference type="Proteomes" id="UP000320580">
    <property type="component" value="Chromosome"/>
</dbReference>
<feature type="region of interest" description="Disordered" evidence="2">
    <location>
        <begin position="1"/>
        <end position="45"/>
    </location>
</feature>
<evidence type="ECO:0000313" key="4">
    <source>
        <dbReference type="EMBL" id="QDY81215.1"/>
    </source>
</evidence>
<gene>
    <name evidence="4" type="ORF">FQU76_22025</name>
</gene>
<dbReference type="AlphaFoldDB" id="A0A5B8JH93"/>
<dbReference type="GO" id="GO:0016757">
    <property type="term" value="F:glycosyltransferase activity"/>
    <property type="evidence" value="ECO:0007669"/>
    <property type="project" value="InterPro"/>
</dbReference>
<keyword evidence="5" id="KW-1185">Reference proteome</keyword>
<evidence type="ECO:0000259" key="3">
    <source>
        <dbReference type="Pfam" id="PF00534"/>
    </source>
</evidence>
<feature type="compositionally biased region" description="Basic and acidic residues" evidence="2">
    <location>
        <begin position="168"/>
        <end position="187"/>
    </location>
</feature>
<organism evidence="4 5">
    <name type="scientific">Streptomyces qinzhouensis</name>
    <dbReference type="NCBI Taxonomy" id="2599401"/>
    <lineage>
        <taxon>Bacteria</taxon>
        <taxon>Bacillati</taxon>
        <taxon>Actinomycetota</taxon>
        <taxon>Actinomycetes</taxon>
        <taxon>Kitasatosporales</taxon>
        <taxon>Streptomycetaceae</taxon>
        <taxon>Streptomyces</taxon>
    </lineage>
</organism>
<feature type="domain" description="Glycosyl transferase family 1" evidence="3">
    <location>
        <begin position="56"/>
        <end position="126"/>
    </location>
</feature>
<evidence type="ECO:0000256" key="1">
    <source>
        <dbReference type="ARBA" id="ARBA00022679"/>
    </source>
</evidence>
<dbReference type="Gene3D" id="3.40.50.2000">
    <property type="entry name" value="Glycogen Phosphorylase B"/>
    <property type="match status" value="1"/>
</dbReference>
<evidence type="ECO:0000256" key="2">
    <source>
        <dbReference type="SAM" id="MobiDB-lite"/>
    </source>
</evidence>
<accession>A0A5B8JH93</accession>
<dbReference type="EMBL" id="CP042266">
    <property type="protein sequence ID" value="QDY81215.1"/>
    <property type="molecule type" value="Genomic_DNA"/>
</dbReference>
<sequence length="187" mass="18904">MAAGPQGVVGAGDTAGHGARTGLGAPNASAGAPRPGAPDAPAGAPRSGALVTVAGVLSAADAFVSASRDEAFGLAVVEALAAGLPVLYRTCPAVEDLPPELVPGARRFGRDDASLVAAVRELAARGAPRSRTAAAGAGHYDIRRTAGLVAEVYERVLAGDRPYPPIPRGEHLPRQKTETDPTERVHR</sequence>
<reference evidence="4 5" key="1">
    <citation type="submission" date="2019-07" db="EMBL/GenBank/DDBJ databases">
        <authorList>
            <person name="Zhu P."/>
        </authorList>
    </citation>
    <scope>NUCLEOTIDE SEQUENCE [LARGE SCALE GENOMIC DNA]</scope>
    <source>
        <strain evidence="4 5">SSL-25</strain>
    </source>
</reference>